<dbReference type="GO" id="GO:0003964">
    <property type="term" value="F:RNA-directed DNA polymerase activity"/>
    <property type="evidence" value="ECO:0007669"/>
    <property type="project" value="UniProtKB-KW"/>
</dbReference>
<keyword evidence="2" id="KW-0815">Transposition</keyword>
<evidence type="ECO:0000256" key="4">
    <source>
        <dbReference type="ARBA" id="ARBA00022664"/>
    </source>
</evidence>
<accession>A0A9Q3FG55</accession>
<evidence type="ECO:0000256" key="22">
    <source>
        <dbReference type="ARBA" id="ARBA00048173"/>
    </source>
</evidence>
<keyword evidence="6" id="KW-0548">Nucleotidyltransferase</keyword>
<dbReference type="Pfam" id="PF25597">
    <property type="entry name" value="SH3_retrovirus"/>
    <property type="match status" value="1"/>
</dbReference>
<evidence type="ECO:0000259" key="25">
    <source>
        <dbReference type="PROSITE" id="PS50994"/>
    </source>
</evidence>
<keyword evidence="5" id="KW-0645">Protease</keyword>
<proteinExistence type="predicted"/>
<dbReference type="InterPro" id="IPR043502">
    <property type="entry name" value="DNA/RNA_pol_sf"/>
</dbReference>
<name>A0A9Q3FG55_9BASI</name>
<dbReference type="SUPFAM" id="SSF57756">
    <property type="entry name" value="Retrovirus zinc finger-like domains"/>
    <property type="match status" value="1"/>
</dbReference>
<evidence type="ECO:0000256" key="13">
    <source>
        <dbReference type="ARBA" id="ARBA00022840"/>
    </source>
</evidence>
<dbReference type="CDD" id="cd09272">
    <property type="entry name" value="RNase_HI_RT_Ty1"/>
    <property type="match status" value="1"/>
</dbReference>
<keyword evidence="21" id="KW-0511">Multifunctional enzyme</keyword>
<keyword evidence="10" id="KW-0064">Aspartyl protease</keyword>
<evidence type="ECO:0000256" key="1">
    <source>
        <dbReference type="ARBA" id="ARBA00002180"/>
    </source>
</evidence>
<dbReference type="GO" id="GO:0006397">
    <property type="term" value="P:mRNA processing"/>
    <property type="evidence" value="ECO:0007669"/>
    <property type="project" value="UniProtKB-KW"/>
</dbReference>
<keyword evidence="9" id="KW-0547">Nucleotide-binding</keyword>
<feature type="domain" description="Integrase catalytic" evidence="25">
    <location>
        <begin position="533"/>
        <end position="697"/>
    </location>
</feature>
<keyword evidence="3" id="KW-1188">Viral release from host cell</keyword>
<evidence type="ECO:0000256" key="7">
    <source>
        <dbReference type="ARBA" id="ARBA00022722"/>
    </source>
</evidence>
<dbReference type="GO" id="GO:0004519">
    <property type="term" value="F:endonuclease activity"/>
    <property type="evidence" value="ECO:0007669"/>
    <property type="project" value="UniProtKB-KW"/>
</dbReference>
<sequence length="1286" mass="145476">MSDRKFDLDDLRAALITSAGDSGARFKRQLEIDKLGEGIAPRLSNDGLNFHRWSKSLTRLVEQTHGEKSYFLTEDFDDNSERNSEIRTYIEKSIAIDLLNSIEEEDEARKVYHHLRRQFEKHSWSHVMNLLDDLVNAPEASENLHEAFANTKSTISNLKSAIGSTWTDDALTAIFFHLRNKKYYHDISTAMDSRMLSDQGFKIKANEVLQVAQRFQKRIVTNNPSNSISLMAASGSRDQGNNNQNPNFKSKPPANRIPLNQQSESWAKYHLSPRFPCLHCFEWGHWAQDCKRKKMGLPAIDDPRKKDPKVILKKSAVVSHPCIAEVDANEEDPFISSIQETTENEALVLLDSGATHHVTGNINLFKDYQQVDLSLSVASAKRHPVVGKGTISLECQSGRLVLTDVLHCPVIPGTIISLGKFMKSDGLVNFEEGIFKLKQNDCTHCSLVKSDRWYLSLSSIVECSEVSQYNKDVSCLLHRRLAHVSLRTVRRMQRLNSVKGLPSGSVIYDVNLCRSCLLAKSKHLPINAASRLIVNEPGDVIVADLMGPFPVSFDKKVYALIVQDHFSSLATFYPLQQKSQAAQLVIEWINKFNNLTKFKVKQLRTDNGGEFSSCLLNDTLRERGIVHETIIPYEHHQAGKIERTNRTIAEAARSMLIDSNVNLELWPYAFRQAVWVFNRVLHGKASKTPYELVTGKTPDLTPLKVFGCKAYVHNALHRKDLSPKARELIYLGVAEDSKGWVFWNIEQKTIVRGASAVFDERSGLSTSGVTPAANTIQITNLFDTSMIQEVDYQDQSFELMNLTATLDGESPRTYYEAMDNPDSKAWQEAMQTEPESIDNMAVWEECDVLPGQHILGTRWVFTLKRNSSGDVVRYKARIVVQGHRQIKASNLHWEVQTFDVATAYLHSKLDESIYVRLPPGHPLRPGRALKLNKALYGLKQAGRCWWQHLQNVLSEIGFRSNQEDQSTYIYKNGEDHALLWIHVDDGLLGASTMTLMEDLKVKLSRKLLLKWDLGIHSIVGIGVRRVGNTFYLSQSALAKKISESHPSNITAEQPLPDLNLESGKATKLDKEYLSRIGMLLYLAQATRPDIMFLVNYLARFSMNTTRKHWAALEYLINYVRGTQINSLKIEADNNKEAMEMYVDANWGGEASRSQHGFIGFLWGSPVTWNSRRQTCVASSTCQAEYMALSFAARAGIWLSQAINTVFDGIVPTLISDNKAAIQIASDSGSRKNSRHIQREFHLINELLTTKRVTISWIKSEDQKADIFTKRLGKLKIKRFNEDIFNG</sequence>
<evidence type="ECO:0000256" key="9">
    <source>
        <dbReference type="ARBA" id="ARBA00022741"/>
    </source>
</evidence>
<keyword evidence="16" id="KW-0229">DNA integration</keyword>
<keyword evidence="20" id="KW-0233">DNA recombination</keyword>
<dbReference type="EMBL" id="AVOT02044043">
    <property type="protein sequence ID" value="MBW0539433.1"/>
    <property type="molecule type" value="Genomic_DNA"/>
</dbReference>
<evidence type="ECO:0000256" key="6">
    <source>
        <dbReference type="ARBA" id="ARBA00022695"/>
    </source>
</evidence>
<reference evidence="26" key="1">
    <citation type="submission" date="2021-03" db="EMBL/GenBank/DDBJ databases">
        <title>Draft genome sequence of rust myrtle Austropuccinia psidii MF-1, a brazilian biotype.</title>
        <authorList>
            <person name="Quecine M.C."/>
            <person name="Pachon D.M.R."/>
            <person name="Bonatelli M.L."/>
            <person name="Correr F.H."/>
            <person name="Franceschini L.M."/>
            <person name="Leite T.F."/>
            <person name="Margarido G.R.A."/>
            <person name="Almeida C.A."/>
            <person name="Ferrarezi J.A."/>
            <person name="Labate C.A."/>
        </authorList>
    </citation>
    <scope>NUCLEOTIDE SEQUENCE</scope>
    <source>
        <strain evidence="26">MF-1</strain>
    </source>
</reference>
<dbReference type="GO" id="GO:0004190">
    <property type="term" value="F:aspartic-type endopeptidase activity"/>
    <property type="evidence" value="ECO:0007669"/>
    <property type="project" value="UniProtKB-KW"/>
</dbReference>
<dbReference type="InterPro" id="IPR036397">
    <property type="entry name" value="RNaseH_sf"/>
</dbReference>
<evidence type="ECO:0000256" key="14">
    <source>
        <dbReference type="ARBA" id="ARBA00022842"/>
    </source>
</evidence>
<keyword evidence="14" id="KW-0460">Magnesium</keyword>
<dbReference type="InterPro" id="IPR054722">
    <property type="entry name" value="PolX-like_BBD"/>
</dbReference>
<dbReference type="Pfam" id="PF22936">
    <property type="entry name" value="Pol_BBD"/>
    <property type="match status" value="1"/>
</dbReference>
<evidence type="ECO:0000256" key="3">
    <source>
        <dbReference type="ARBA" id="ARBA00022612"/>
    </source>
</evidence>
<keyword evidence="13" id="KW-0067">ATP-binding</keyword>
<dbReference type="Pfam" id="PF13976">
    <property type="entry name" value="gag_pre-integrs"/>
    <property type="match status" value="1"/>
</dbReference>
<keyword evidence="4" id="KW-0507">mRNA processing</keyword>
<dbReference type="InterPro" id="IPR039537">
    <property type="entry name" value="Retrotran_Ty1/copia-like"/>
</dbReference>
<evidence type="ECO:0000256" key="8">
    <source>
        <dbReference type="ARBA" id="ARBA00022723"/>
    </source>
</evidence>
<feature type="compositionally biased region" description="Polar residues" evidence="24">
    <location>
        <begin position="236"/>
        <end position="248"/>
    </location>
</feature>
<feature type="region of interest" description="Disordered" evidence="24">
    <location>
        <begin position="226"/>
        <end position="256"/>
    </location>
</feature>
<dbReference type="Gene3D" id="3.30.420.10">
    <property type="entry name" value="Ribonuclease H-like superfamily/Ribonuclease H"/>
    <property type="match status" value="2"/>
</dbReference>
<dbReference type="OrthoDB" id="3544839at2759"/>
<dbReference type="SUPFAM" id="SSF53098">
    <property type="entry name" value="Ribonuclease H-like"/>
    <property type="match status" value="1"/>
</dbReference>
<evidence type="ECO:0000256" key="19">
    <source>
        <dbReference type="ARBA" id="ARBA00023113"/>
    </source>
</evidence>
<dbReference type="InterPro" id="IPR001584">
    <property type="entry name" value="Integrase_cat-core"/>
</dbReference>
<evidence type="ECO:0000256" key="18">
    <source>
        <dbReference type="ARBA" id="ARBA00022932"/>
    </source>
</evidence>
<evidence type="ECO:0000256" key="17">
    <source>
        <dbReference type="ARBA" id="ARBA00022918"/>
    </source>
</evidence>
<evidence type="ECO:0000256" key="2">
    <source>
        <dbReference type="ARBA" id="ARBA00022578"/>
    </source>
</evidence>
<dbReference type="Pfam" id="PF07727">
    <property type="entry name" value="RVT_2"/>
    <property type="match status" value="1"/>
</dbReference>
<keyword evidence="19" id="KW-0917">Virion maturation</keyword>
<dbReference type="GO" id="GO:0006508">
    <property type="term" value="P:proteolysis"/>
    <property type="evidence" value="ECO:0007669"/>
    <property type="project" value="UniProtKB-KW"/>
</dbReference>
<dbReference type="SUPFAM" id="SSF56672">
    <property type="entry name" value="DNA/RNA polymerases"/>
    <property type="match status" value="1"/>
</dbReference>
<dbReference type="Proteomes" id="UP000765509">
    <property type="component" value="Unassembled WGS sequence"/>
</dbReference>
<keyword evidence="12" id="KW-0378">Hydrolase</keyword>
<dbReference type="PROSITE" id="PS50994">
    <property type="entry name" value="INTEGRASE"/>
    <property type="match status" value="1"/>
</dbReference>
<dbReference type="GO" id="GO:0005524">
    <property type="term" value="F:ATP binding"/>
    <property type="evidence" value="ECO:0007669"/>
    <property type="project" value="UniProtKB-KW"/>
</dbReference>
<dbReference type="PANTHER" id="PTHR42648:SF11">
    <property type="entry name" value="TRANSPOSON TY4-P GAG-POL POLYPROTEIN"/>
    <property type="match status" value="1"/>
</dbReference>
<dbReference type="InterPro" id="IPR036875">
    <property type="entry name" value="Znf_CCHC_sf"/>
</dbReference>
<keyword evidence="8" id="KW-0479">Metal-binding</keyword>
<keyword evidence="27" id="KW-1185">Reference proteome</keyword>
<dbReference type="PANTHER" id="PTHR42648">
    <property type="entry name" value="TRANSPOSASE, PUTATIVE-RELATED"/>
    <property type="match status" value="1"/>
</dbReference>
<comment type="function">
    <text evidence="1">The aspartyl protease (PR) mediates the proteolytic cleavages of the Gag and Gag-Pol polyproteins after assembly of the VLP.</text>
</comment>
<organism evidence="26 27">
    <name type="scientific">Austropuccinia psidii MF-1</name>
    <dbReference type="NCBI Taxonomy" id="1389203"/>
    <lineage>
        <taxon>Eukaryota</taxon>
        <taxon>Fungi</taxon>
        <taxon>Dikarya</taxon>
        <taxon>Basidiomycota</taxon>
        <taxon>Pucciniomycotina</taxon>
        <taxon>Pucciniomycetes</taxon>
        <taxon>Pucciniales</taxon>
        <taxon>Sphaerophragmiaceae</taxon>
        <taxon>Austropuccinia</taxon>
    </lineage>
</organism>
<keyword evidence="18" id="KW-0808">Transferase</keyword>
<evidence type="ECO:0000313" key="26">
    <source>
        <dbReference type="EMBL" id="MBW0539433.1"/>
    </source>
</evidence>
<comment type="caution">
    <text evidence="26">The sequence shown here is derived from an EMBL/GenBank/DDBJ whole genome shotgun (WGS) entry which is preliminary data.</text>
</comment>
<keyword evidence="15" id="KW-0694">RNA-binding</keyword>
<dbReference type="GO" id="GO:0005634">
    <property type="term" value="C:nucleus"/>
    <property type="evidence" value="ECO:0007669"/>
    <property type="project" value="UniProtKB-ARBA"/>
</dbReference>
<dbReference type="GO" id="GO:0006310">
    <property type="term" value="P:DNA recombination"/>
    <property type="evidence" value="ECO:0007669"/>
    <property type="project" value="UniProtKB-KW"/>
</dbReference>
<evidence type="ECO:0000256" key="11">
    <source>
        <dbReference type="ARBA" id="ARBA00022759"/>
    </source>
</evidence>
<dbReference type="GO" id="GO:0003723">
    <property type="term" value="F:RNA binding"/>
    <property type="evidence" value="ECO:0007669"/>
    <property type="project" value="UniProtKB-KW"/>
</dbReference>
<dbReference type="GO" id="GO:0015074">
    <property type="term" value="P:DNA integration"/>
    <property type="evidence" value="ECO:0007669"/>
    <property type="project" value="UniProtKB-KW"/>
</dbReference>
<evidence type="ECO:0000256" key="21">
    <source>
        <dbReference type="ARBA" id="ARBA00023268"/>
    </source>
</evidence>
<gene>
    <name evidence="26" type="ORF">O181_079148</name>
</gene>
<dbReference type="GO" id="GO:0032196">
    <property type="term" value="P:transposition"/>
    <property type="evidence" value="ECO:0007669"/>
    <property type="project" value="UniProtKB-KW"/>
</dbReference>
<dbReference type="GO" id="GO:0003887">
    <property type="term" value="F:DNA-directed DNA polymerase activity"/>
    <property type="evidence" value="ECO:0007669"/>
    <property type="project" value="UniProtKB-KW"/>
</dbReference>
<evidence type="ECO:0000256" key="10">
    <source>
        <dbReference type="ARBA" id="ARBA00022750"/>
    </source>
</evidence>
<keyword evidence="17" id="KW-0695">RNA-directed DNA polymerase</keyword>
<keyword evidence="7" id="KW-0540">Nuclease</keyword>
<evidence type="ECO:0000256" key="5">
    <source>
        <dbReference type="ARBA" id="ARBA00022670"/>
    </source>
</evidence>
<comment type="catalytic activity">
    <reaction evidence="22">
        <text>DNA(n) + a 2'-deoxyribonucleoside 5'-triphosphate = DNA(n+1) + diphosphate</text>
        <dbReference type="Rhea" id="RHEA:22508"/>
        <dbReference type="Rhea" id="RHEA-COMP:17339"/>
        <dbReference type="Rhea" id="RHEA-COMP:17340"/>
        <dbReference type="ChEBI" id="CHEBI:33019"/>
        <dbReference type="ChEBI" id="CHEBI:61560"/>
        <dbReference type="ChEBI" id="CHEBI:173112"/>
        <dbReference type="EC" id="2.7.7.49"/>
    </reaction>
</comment>
<dbReference type="InterPro" id="IPR012337">
    <property type="entry name" value="RNaseH-like_sf"/>
</dbReference>
<evidence type="ECO:0000256" key="23">
    <source>
        <dbReference type="ARBA" id="ARBA00049244"/>
    </source>
</evidence>
<evidence type="ECO:0000256" key="15">
    <source>
        <dbReference type="ARBA" id="ARBA00022884"/>
    </source>
</evidence>
<evidence type="ECO:0000256" key="24">
    <source>
        <dbReference type="SAM" id="MobiDB-lite"/>
    </source>
</evidence>
<dbReference type="InterPro" id="IPR057670">
    <property type="entry name" value="SH3_retrovirus"/>
</dbReference>
<dbReference type="GO" id="GO:0008270">
    <property type="term" value="F:zinc ion binding"/>
    <property type="evidence" value="ECO:0007669"/>
    <property type="project" value="InterPro"/>
</dbReference>
<evidence type="ECO:0000313" key="27">
    <source>
        <dbReference type="Proteomes" id="UP000765509"/>
    </source>
</evidence>
<dbReference type="InterPro" id="IPR025724">
    <property type="entry name" value="GAG-pre-integrase_dom"/>
</dbReference>
<protein>
    <recommendedName>
        <fullName evidence="25">Integrase catalytic domain-containing protein</fullName>
    </recommendedName>
</protein>
<evidence type="ECO:0000256" key="12">
    <source>
        <dbReference type="ARBA" id="ARBA00022801"/>
    </source>
</evidence>
<keyword evidence="18" id="KW-0239">DNA-directed DNA polymerase</keyword>
<evidence type="ECO:0000256" key="20">
    <source>
        <dbReference type="ARBA" id="ARBA00023172"/>
    </source>
</evidence>
<dbReference type="InterPro" id="IPR013103">
    <property type="entry name" value="RVT_2"/>
</dbReference>
<evidence type="ECO:0000256" key="16">
    <source>
        <dbReference type="ARBA" id="ARBA00022908"/>
    </source>
</evidence>
<comment type="catalytic activity">
    <reaction evidence="23">
        <text>DNA(n) + a 2'-deoxyribonucleoside 5'-triphosphate = DNA(n+1) + diphosphate</text>
        <dbReference type="Rhea" id="RHEA:22508"/>
        <dbReference type="Rhea" id="RHEA-COMP:17339"/>
        <dbReference type="Rhea" id="RHEA-COMP:17340"/>
        <dbReference type="ChEBI" id="CHEBI:33019"/>
        <dbReference type="ChEBI" id="CHEBI:61560"/>
        <dbReference type="ChEBI" id="CHEBI:173112"/>
        <dbReference type="EC" id="2.7.7.7"/>
    </reaction>
</comment>
<keyword evidence="11" id="KW-0255">Endonuclease</keyword>